<evidence type="ECO:0000313" key="2">
    <source>
        <dbReference type="Proteomes" id="UP000823521"/>
    </source>
</evidence>
<evidence type="ECO:0008006" key="3">
    <source>
        <dbReference type="Google" id="ProtNLM"/>
    </source>
</evidence>
<gene>
    <name evidence="1" type="ORF">GSF22_28945</name>
</gene>
<proteinExistence type="predicted"/>
<comment type="caution">
    <text evidence="1">The sequence shown here is derived from an EMBL/GenBank/DDBJ whole genome shotgun (WGS) entry which is preliminary data.</text>
</comment>
<name>A0ABS3VZM4_MICEH</name>
<dbReference type="EMBL" id="WVUH01000385">
    <property type="protein sequence ID" value="MBO4209990.1"/>
    <property type="molecule type" value="Genomic_DNA"/>
</dbReference>
<accession>A0ABS3VZM4</accession>
<dbReference type="RefSeq" id="WP_208817087.1">
    <property type="nucleotide sequence ID" value="NZ_WVUH01000385.1"/>
</dbReference>
<dbReference type="Proteomes" id="UP000823521">
    <property type="component" value="Unassembled WGS sequence"/>
</dbReference>
<evidence type="ECO:0000313" key="1">
    <source>
        <dbReference type="EMBL" id="MBO4209990.1"/>
    </source>
</evidence>
<keyword evidence="2" id="KW-1185">Reference proteome</keyword>
<protein>
    <recommendedName>
        <fullName evidence="3">DUF2283 domain-containing protein</fullName>
    </recommendedName>
</protein>
<organism evidence="1 2">
    <name type="scientific">Micromonospora echinofusca</name>
    <dbReference type="NCBI Taxonomy" id="47858"/>
    <lineage>
        <taxon>Bacteria</taxon>
        <taxon>Bacillati</taxon>
        <taxon>Actinomycetota</taxon>
        <taxon>Actinomycetes</taxon>
        <taxon>Micromonosporales</taxon>
        <taxon>Micromonosporaceae</taxon>
        <taxon>Micromonospora</taxon>
    </lineage>
</organism>
<reference evidence="1 2" key="1">
    <citation type="submission" date="2019-12" db="EMBL/GenBank/DDBJ databases">
        <title>Whole genome sequencing of endophytic Actinobacterium Micromonospora sp. MPMI6T.</title>
        <authorList>
            <person name="Evv R."/>
            <person name="Podile A.R."/>
        </authorList>
    </citation>
    <scope>NUCLEOTIDE SEQUENCE [LARGE SCALE GENOMIC DNA]</scope>
    <source>
        <strain evidence="1 2">MPMI6</strain>
    </source>
</reference>
<sequence length="73" mass="7708">MRITAVYDADGVILAAVVDTGQDDHPVPVASEGTEVGTFDVPRHAAGSRLDEICTSYRVDPGSRSLRAAPPQE</sequence>